<evidence type="ECO:0000313" key="2">
    <source>
        <dbReference type="Proteomes" id="UP001249851"/>
    </source>
</evidence>
<keyword evidence="2" id="KW-1185">Reference proteome</keyword>
<reference evidence="1" key="2">
    <citation type="journal article" date="2023" name="Science">
        <title>Genomic signatures of disease resistance in endangered staghorn corals.</title>
        <authorList>
            <person name="Vollmer S.V."/>
            <person name="Selwyn J.D."/>
            <person name="Despard B.A."/>
            <person name="Roesel C.L."/>
        </authorList>
    </citation>
    <scope>NUCLEOTIDE SEQUENCE</scope>
    <source>
        <strain evidence="1">K2</strain>
    </source>
</reference>
<accession>A0AAD9Q6U4</accession>
<organism evidence="1 2">
    <name type="scientific">Acropora cervicornis</name>
    <name type="common">Staghorn coral</name>
    <dbReference type="NCBI Taxonomy" id="6130"/>
    <lineage>
        <taxon>Eukaryota</taxon>
        <taxon>Metazoa</taxon>
        <taxon>Cnidaria</taxon>
        <taxon>Anthozoa</taxon>
        <taxon>Hexacorallia</taxon>
        <taxon>Scleractinia</taxon>
        <taxon>Astrocoeniina</taxon>
        <taxon>Acroporidae</taxon>
        <taxon>Acropora</taxon>
    </lineage>
</organism>
<evidence type="ECO:0008006" key="3">
    <source>
        <dbReference type="Google" id="ProtNLM"/>
    </source>
</evidence>
<evidence type="ECO:0000313" key="1">
    <source>
        <dbReference type="EMBL" id="KAK2555862.1"/>
    </source>
</evidence>
<sequence>MLCKEILPSHDDKVPVLLLGDPAYPLLPYCMKEFPNPHNNEEVIFNNMLRGRRNRFKAKWQVLNKCLDTASKSVRNIVYACFFLHNICEMKGVPIDDDIVVWQTAQNKYIQPNTEANRRYSFNSADGTYVRNVITAMYKEHLPQ</sequence>
<dbReference type="EMBL" id="JARQWQ010000060">
    <property type="protein sequence ID" value="KAK2555862.1"/>
    <property type="molecule type" value="Genomic_DNA"/>
</dbReference>
<dbReference type="AlphaFoldDB" id="A0AAD9Q6U4"/>
<dbReference type="Proteomes" id="UP001249851">
    <property type="component" value="Unassembled WGS sequence"/>
</dbReference>
<gene>
    <name evidence="1" type="ORF">P5673_022513</name>
</gene>
<comment type="caution">
    <text evidence="1">The sequence shown here is derived from an EMBL/GenBank/DDBJ whole genome shotgun (WGS) entry which is preliminary data.</text>
</comment>
<protein>
    <recommendedName>
        <fullName evidence="3">DDE Tnp4 domain-containing protein</fullName>
    </recommendedName>
</protein>
<reference evidence="1" key="1">
    <citation type="journal article" date="2023" name="G3 (Bethesda)">
        <title>Whole genome assembly and annotation of the endangered Caribbean coral Acropora cervicornis.</title>
        <authorList>
            <person name="Selwyn J.D."/>
            <person name="Vollmer S.V."/>
        </authorList>
    </citation>
    <scope>NUCLEOTIDE SEQUENCE</scope>
    <source>
        <strain evidence="1">K2</strain>
    </source>
</reference>
<proteinExistence type="predicted"/>
<name>A0AAD9Q6U4_ACRCE</name>